<evidence type="ECO:0000313" key="3">
    <source>
        <dbReference type="Proteomes" id="UP000092460"/>
    </source>
</evidence>
<reference evidence="3" key="1">
    <citation type="submission" date="2015-01" db="EMBL/GenBank/DDBJ databases">
        <authorList>
            <person name="Aksoy S."/>
            <person name="Warren W."/>
            <person name="Wilson R.K."/>
        </authorList>
    </citation>
    <scope>NUCLEOTIDE SEQUENCE [LARGE SCALE GENOMIC DNA]</scope>
    <source>
        <strain evidence="3">IAEA</strain>
    </source>
</reference>
<proteinExistence type="predicted"/>
<feature type="chain" id="PRO_5008405214" description="Secreted protein" evidence="1">
    <location>
        <begin position="24"/>
        <end position="80"/>
    </location>
</feature>
<evidence type="ECO:0000313" key="2">
    <source>
        <dbReference type="EnsemblMetazoa" id="GPPI043530-PA"/>
    </source>
</evidence>
<dbReference type="Proteomes" id="UP000092460">
    <property type="component" value="Unassembled WGS sequence"/>
</dbReference>
<dbReference type="AlphaFoldDB" id="A0A1B0BXJ9"/>
<keyword evidence="3" id="KW-1185">Reference proteome</keyword>
<sequence>MKCNAAVVIPTFLLLSTVRVLLAAPFANATSYEYTKLLNAVVNILTNMLPAQPRTHFKSTRICNYTLSRNKTNAMEDSKR</sequence>
<dbReference type="EnsemblMetazoa" id="GPPI043530-RA">
    <property type="protein sequence ID" value="GPPI043530-PA"/>
    <property type="gene ID" value="GPPI043530"/>
</dbReference>
<evidence type="ECO:0008006" key="4">
    <source>
        <dbReference type="Google" id="ProtNLM"/>
    </source>
</evidence>
<name>A0A1B0BXJ9_9MUSC</name>
<accession>A0A1B0BXJ9</accession>
<organism evidence="2 3">
    <name type="scientific">Glossina palpalis gambiensis</name>
    <dbReference type="NCBI Taxonomy" id="67801"/>
    <lineage>
        <taxon>Eukaryota</taxon>
        <taxon>Metazoa</taxon>
        <taxon>Ecdysozoa</taxon>
        <taxon>Arthropoda</taxon>
        <taxon>Hexapoda</taxon>
        <taxon>Insecta</taxon>
        <taxon>Pterygota</taxon>
        <taxon>Neoptera</taxon>
        <taxon>Endopterygota</taxon>
        <taxon>Diptera</taxon>
        <taxon>Brachycera</taxon>
        <taxon>Muscomorpha</taxon>
        <taxon>Hippoboscoidea</taxon>
        <taxon>Glossinidae</taxon>
        <taxon>Glossina</taxon>
    </lineage>
</organism>
<protein>
    <recommendedName>
        <fullName evidence="4">Secreted protein</fullName>
    </recommendedName>
</protein>
<dbReference type="VEuPathDB" id="VectorBase:GPPI043530"/>
<reference evidence="2" key="2">
    <citation type="submission" date="2020-05" db="UniProtKB">
        <authorList>
            <consortium name="EnsemblMetazoa"/>
        </authorList>
    </citation>
    <scope>IDENTIFICATION</scope>
    <source>
        <strain evidence="2">IAEA</strain>
    </source>
</reference>
<keyword evidence="1" id="KW-0732">Signal</keyword>
<dbReference type="EMBL" id="JXJN01022258">
    <property type="status" value="NOT_ANNOTATED_CDS"/>
    <property type="molecule type" value="Genomic_DNA"/>
</dbReference>
<feature type="signal peptide" evidence="1">
    <location>
        <begin position="1"/>
        <end position="23"/>
    </location>
</feature>
<evidence type="ECO:0000256" key="1">
    <source>
        <dbReference type="SAM" id="SignalP"/>
    </source>
</evidence>